<evidence type="ECO:0000256" key="4">
    <source>
        <dbReference type="ARBA" id="ARBA00022801"/>
    </source>
</evidence>
<evidence type="ECO:0000313" key="9">
    <source>
        <dbReference type="EMBL" id="SHO80842.1"/>
    </source>
</evidence>
<evidence type="ECO:0000256" key="3">
    <source>
        <dbReference type="ARBA" id="ARBA00022763"/>
    </source>
</evidence>
<dbReference type="PANTHER" id="PTHR33693:SF1">
    <property type="entry name" value="TYPE-4 URACIL-DNA GLYCOSYLASE"/>
    <property type="match status" value="1"/>
</dbReference>
<organism evidence="9">
    <name type="scientific">hydrothermal vent metagenome</name>
    <dbReference type="NCBI Taxonomy" id="652676"/>
    <lineage>
        <taxon>unclassified sequences</taxon>
        <taxon>metagenomes</taxon>
        <taxon>ecological metagenomes</taxon>
    </lineage>
</organism>
<keyword evidence="6" id="KW-0411">Iron-sulfur</keyword>
<keyword evidence="2" id="KW-0479">Metal-binding</keyword>
<keyword evidence="7" id="KW-0234">DNA repair</keyword>
<dbReference type="GO" id="GO:0046872">
    <property type="term" value="F:metal ion binding"/>
    <property type="evidence" value="ECO:0007669"/>
    <property type="project" value="UniProtKB-KW"/>
</dbReference>
<dbReference type="GO" id="GO:0051539">
    <property type="term" value="F:4 iron, 4 sulfur cluster binding"/>
    <property type="evidence" value="ECO:0007669"/>
    <property type="project" value="UniProtKB-KW"/>
</dbReference>
<dbReference type="InterPro" id="IPR051536">
    <property type="entry name" value="UDG_Type-4/5"/>
</dbReference>
<feature type="domain" description="Uracil-DNA glycosylase-like" evidence="8">
    <location>
        <begin position="67"/>
        <end position="212"/>
    </location>
</feature>
<evidence type="ECO:0000256" key="5">
    <source>
        <dbReference type="ARBA" id="ARBA00023004"/>
    </source>
</evidence>
<evidence type="ECO:0000256" key="1">
    <source>
        <dbReference type="ARBA" id="ARBA00022485"/>
    </source>
</evidence>
<keyword evidence="4" id="KW-0378">Hydrolase</keyword>
<dbReference type="SMART" id="SM00986">
    <property type="entry name" value="UDG"/>
    <property type="match status" value="1"/>
</dbReference>
<evidence type="ECO:0000256" key="2">
    <source>
        <dbReference type="ARBA" id="ARBA00022723"/>
    </source>
</evidence>
<dbReference type="EMBL" id="FRYL01000021">
    <property type="protein sequence ID" value="SHO80842.1"/>
    <property type="molecule type" value="Genomic_DNA"/>
</dbReference>
<keyword evidence="5" id="KW-0408">Iron</keyword>
<dbReference type="SUPFAM" id="SSF52141">
    <property type="entry name" value="Uracil-DNA glycosylase-like"/>
    <property type="match status" value="1"/>
</dbReference>
<keyword evidence="1" id="KW-0004">4Fe-4S</keyword>
<dbReference type="PANTHER" id="PTHR33693">
    <property type="entry name" value="TYPE-5 URACIL-DNA GLYCOSYLASE"/>
    <property type="match status" value="1"/>
</dbReference>
<dbReference type="InterPro" id="IPR036895">
    <property type="entry name" value="Uracil-DNA_glycosylase-like_sf"/>
</dbReference>
<sequence length="219" mass="25394">MKNLKKALLLKHLYQLQDLNYKFIDINIDNLEEEVESMLPNNINKLNDLISKCHLCQLSKNSKSPILSMGNTQSNIMFIGNKPTLLDSNNNIIFSGKRGDILIKIIKNVLEIEDFYITNIIKCYPPNGREVLSNEVYSCKPYILKEIEIINPKVIITLGEDTYKYLTGENINLEDINGKIIKYSDYYIMPIVDISMVLKNSSYKKELYINMLKLKEFIK</sequence>
<dbReference type="GO" id="GO:0006281">
    <property type="term" value="P:DNA repair"/>
    <property type="evidence" value="ECO:0007669"/>
    <property type="project" value="UniProtKB-KW"/>
</dbReference>
<dbReference type="SMART" id="SM00987">
    <property type="entry name" value="UreE_C"/>
    <property type="match status" value="1"/>
</dbReference>
<keyword evidence="3" id="KW-0227">DNA damage</keyword>
<dbReference type="Pfam" id="PF03167">
    <property type="entry name" value="UDG"/>
    <property type="match status" value="1"/>
</dbReference>
<name>A0A1W1EJ80_9ZZZZ</name>
<proteinExistence type="predicted"/>
<evidence type="ECO:0000259" key="8">
    <source>
        <dbReference type="SMART" id="SM00986"/>
    </source>
</evidence>
<dbReference type="AlphaFoldDB" id="A0A1W1EJ80"/>
<accession>A0A1W1EJ80</accession>
<evidence type="ECO:0000256" key="7">
    <source>
        <dbReference type="ARBA" id="ARBA00023204"/>
    </source>
</evidence>
<dbReference type="GO" id="GO:0097506">
    <property type="term" value="F:deaminated base DNA N-glycosylase activity"/>
    <property type="evidence" value="ECO:0007669"/>
    <property type="project" value="UniProtKB-ARBA"/>
</dbReference>
<evidence type="ECO:0000256" key="6">
    <source>
        <dbReference type="ARBA" id="ARBA00023014"/>
    </source>
</evidence>
<dbReference type="Gene3D" id="3.40.470.10">
    <property type="entry name" value="Uracil-DNA glycosylase-like domain"/>
    <property type="match status" value="1"/>
</dbReference>
<dbReference type="CDD" id="cd10030">
    <property type="entry name" value="UDG-F4_TTUDGA_SPO1dp_like"/>
    <property type="match status" value="1"/>
</dbReference>
<reference evidence="9" key="1">
    <citation type="submission" date="2016-10" db="EMBL/GenBank/DDBJ databases">
        <authorList>
            <person name="de Groot N.N."/>
        </authorList>
    </citation>
    <scope>NUCLEOTIDE SEQUENCE</scope>
</reference>
<dbReference type="InterPro" id="IPR005122">
    <property type="entry name" value="Uracil-DNA_glycosylase-like"/>
</dbReference>
<protein>
    <submittedName>
        <fullName evidence="9">Uracil-DNA glycosylase, family 4</fullName>
    </submittedName>
</protein>
<gene>
    <name evidence="9" type="ORF">MNB_SV-15-492</name>
</gene>